<reference evidence="3" key="1">
    <citation type="journal article" date="2019" name="Int. J. Syst. Evol. Microbiol.">
        <title>The Global Catalogue of Microorganisms (GCM) 10K type strain sequencing project: providing services to taxonomists for standard genome sequencing and annotation.</title>
        <authorList>
            <consortium name="The Broad Institute Genomics Platform"/>
            <consortium name="The Broad Institute Genome Sequencing Center for Infectious Disease"/>
            <person name="Wu L."/>
            <person name="Ma J."/>
        </authorList>
    </citation>
    <scope>NUCLEOTIDE SEQUENCE [LARGE SCALE GENOMIC DNA]</scope>
    <source>
        <strain evidence="3">KCTC 23984</strain>
    </source>
</reference>
<dbReference type="RefSeq" id="WP_377484437.1">
    <property type="nucleotide sequence ID" value="NZ_JBHUOX010000007.1"/>
</dbReference>
<dbReference type="Gene3D" id="3.90.550.10">
    <property type="entry name" value="Spore Coat Polysaccharide Biosynthesis Protein SpsA, Chain A"/>
    <property type="match status" value="1"/>
</dbReference>
<dbReference type="PANTHER" id="PTHR22916">
    <property type="entry name" value="GLYCOSYLTRANSFERASE"/>
    <property type="match status" value="1"/>
</dbReference>
<accession>A0ABW6BUE5</accession>
<dbReference type="SUPFAM" id="SSF53448">
    <property type="entry name" value="Nucleotide-diphospho-sugar transferases"/>
    <property type="match status" value="1"/>
</dbReference>
<comment type="caution">
    <text evidence="2">The sequence shown here is derived from an EMBL/GenBank/DDBJ whole genome shotgun (WGS) entry which is preliminary data.</text>
</comment>
<evidence type="ECO:0000313" key="2">
    <source>
        <dbReference type="EMBL" id="MFD3000910.1"/>
    </source>
</evidence>
<protein>
    <submittedName>
        <fullName evidence="2">Glycosyltransferase family 2 protein</fullName>
    </submittedName>
</protein>
<keyword evidence="3" id="KW-1185">Reference proteome</keyword>
<gene>
    <name evidence="2" type="ORF">ACFS7Z_11095</name>
</gene>
<sequence>MPQLTVLMPVYNAEKYLAEAIESILQQTFTDFEFLIIDDRSTDSSVAIIHSYSDPRIRFVQNEKNLGISPTLNKGIELAAAPVIARMDADDISYPARLEKQFAYMKAHPACAMVSCLVRVISEEGELVRVDKFESDFFYYNLNFICWIYHPTVMYRKNAVQDVGMYAVPYAEDFELFWQLSRKYTFYNLPEVLLDYRVTGQSLHQVLKKQEYAQAQQEQLLRNFRYYAGPDYNLPGNCIECLQHNFEPLLAEQSVNSVLACIGELDRLTQNILKKENINRNTRAIKKAADYKRKFILTYFARNLPRLKGALLLIRAGYFKLLYQILKSHLIR</sequence>
<proteinExistence type="predicted"/>
<dbReference type="InterPro" id="IPR001173">
    <property type="entry name" value="Glyco_trans_2-like"/>
</dbReference>
<dbReference type="Proteomes" id="UP001597641">
    <property type="component" value="Unassembled WGS sequence"/>
</dbReference>
<dbReference type="InterPro" id="IPR029044">
    <property type="entry name" value="Nucleotide-diphossugar_trans"/>
</dbReference>
<dbReference type="EMBL" id="JBHUOX010000007">
    <property type="protein sequence ID" value="MFD3000910.1"/>
    <property type="molecule type" value="Genomic_DNA"/>
</dbReference>
<evidence type="ECO:0000313" key="3">
    <source>
        <dbReference type="Proteomes" id="UP001597641"/>
    </source>
</evidence>
<name>A0ABW6BUE5_9BACT</name>
<evidence type="ECO:0000259" key="1">
    <source>
        <dbReference type="Pfam" id="PF00535"/>
    </source>
</evidence>
<dbReference type="Pfam" id="PF00535">
    <property type="entry name" value="Glycos_transf_2"/>
    <property type="match status" value="1"/>
</dbReference>
<organism evidence="2 3">
    <name type="scientific">Pontibacter toksunensis</name>
    <dbReference type="NCBI Taxonomy" id="1332631"/>
    <lineage>
        <taxon>Bacteria</taxon>
        <taxon>Pseudomonadati</taxon>
        <taxon>Bacteroidota</taxon>
        <taxon>Cytophagia</taxon>
        <taxon>Cytophagales</taxon>
        <taxon>Hymenobacteraceae</taxon>
        <taxon>Pontibacter</taxon>
    </lineage>
</organism>
<feature type="domain" description="Glycosyltransferase 2-like" evidence="1">
    <location>
        <begin position="5"/>
        <end position="140"/>
    </location>
</feature>
<dbReference type="PANTHER" id="PTHR22916:SF3">
    <property type="entry name" value="UDP-GLCNAC:BETAGAL BETA-1,3-N-ACETYLGLUCOSAMINYLTRANSFERASE-LIKE PROTEIN 1"/>
    <property type="match status" value="1"/>
</dbReference>